<dbReference type="GO" id="GO:0005743">
    <property type="term" value="C:mitochondrial inner membrane"/>
    <property type="evidence" value="ECO:0007669"/>
    <property type="project" value="UniProtKB-SubCell"/>
</dbReference>
<dbReference type="OrthoDB" id="193856at2759"/>
<keyword evidence="9 10" id="KW-0472">Membrane</keyword>
<feature type="region of interest" description="Disordered" evidence="12">
    <location>
        <begin position="1"/>
        <end position="28"/>
    </location>
</feature>
<proteinExistence type="inferred from homology"/>
<feature type="transmembrane region" description="Helical" evidence="13">
    <location>
        <begin position="255"/>
        <end position="272"/>
    </location>
</feature>
<dbReference type="PANTHER" id="PTHR45624:SF57">
    <property type="entry name" value="MITOCHONDRIAL SUBSTRATE CARRIER FAMILY PROTEIN L"/>
    <property type="match status" value="1"/>
</dbReference>
<dbReference type="PANTHER" id="PTHR45624">
    <property type="entry name" value="MITOCHONDRIAL BASIC AMINO ACIDS TRANSPORTER-RELATED"/>
    <property type="match status" value="1"/>
</dbReference>
<evidence type="ECO:0000256" key="3">
    <source>
        <dbReference type="ARBA" id="ARBA00022448"/>
    </source>
</evidence>
<keyword evidence="6" id="KW-0999">Mitochondrion inner membrane</keyword>
<keyword evidence="7 13" id="KW-1133">Transmembrane helix</keyword>
<feature type="transmembrane region" description="Helical" evidence="13">
    <location>
        <begin position="107"/>
        <end position="124"/>
    </location>
</feature>
<evidence type="ECO:0000256" key="1">
    <source>
        <dbReference type="ARBA" id="ARBA00004448"/>
    </source>
</evidence>
<keyword evidence="4 10" id="KW-0812">Transmembrane</keyword>
<evidence type="ECO:0000256" key="12">
    <source>
        <dbReference type="SAM" id="MobiDB-lite"/>
    </source>
</evidence>
<feature type="repeat" description="Solcar" evidence="10">
    <location>
        <begin position="37"/>
        <end position="127"/>
    </location>
</feature>
<dbReference type="GeneID" id="31001489"/>
<dbReference type="GO" id="GO:1990575">
    <property type="term" value="P:mitochondrial L-ornithine transmembrane transport"/>
    <property type="evidence" value="ECO:0007669"/>
    <property type="project" value="TreeGrafter"/>
</dbReference>
<name>A0A1Q5QBK8_TALAT</name>
<comment type="similarity">
    <text evidence="2 11">Belongs to the mitochondrial carrier (TC 2.A.29) family.</text>
</comment>
<evidence type="ECO:0000256" key="4">
    <source>
        <dbReference type="ARBA" id="ARBA00022692"/>
    </source>
</evidence>
<reference evidence="14 15" key="1">
    <citation type="submission" date="2015-06" db="EMBL/GenBank/DDBJ databases">
        <title>Talaromyces atroroseus IBT 11181 draft genome.</title>
        <authorList>
            <person name="Rasmussen K.B."/>
            <person name="Rasmussen S."/>
            <person name="Petersen B."/>
            <person name="Sicheritz-Ponten T."/>
            <person name="Mortensen U.H."/>
            <person name="Thrane U."/>
        </authorList>
    </citation>
    <scope>NUCLEOTIDE SEQUENCE [LARGE SCALE GENOMIC DNA]</scope>
    <source>
        <strain evidence="14 15">IBT 11181</strain>
    </source>
</reference>
<dbReference type="EMBL" id="LFMY01000002">
    <property type="protein sequence ID" value="OKL63323.1"/>
    <property type="molecule type" value="Genomic_DNA"/>
</dbReference>
<evidence type="ECO:0000256" key="8">
    <source>
        <dbReference type="ARBA" id="ARBA00023128"/>
    </source>
</evidence>
<dbReference type="InterPro" id="IPR018108">
    <property type="entry name" value="MCP_transmembrane"/>
</dbReference>
<protein>
    <submittedName>
        <fullName evidence="14">Uncharacterized protein</fullName>
    </submittedName>
</protein>
<dbReference type="GO" id="GO:0000064">
    <property type="term" value="F:L-ornithine transmembrane transporter activity"/>
    <property type="evidence" value="ECO:0007669"/>
    <property type="project" value="TreeGrafter"/>
</dbReference>
<feature type="transmembrane region" description="Helical" evidence="13">
    <location>
        <begin position="215"/>
        <end position="235"/>
    </location>
</feature>
<feature type="transmembrane region" description="Helical" evidence="13">
    <location>
        <begin position="36"/>
        <end position="59"/>
    </location>
</feature>
<comment type="caution">
    <text evidence="14">The sequence shown here is derived from an EMBL/GenBank/DDBJ whole genome shotgun (WGS) entry which is preliminary data.</text>
</comment>
<keyword evidence="8" id="KW-0496">Mitochondrion</keyword>
<dbReference type="Pfam" id="PF00153">
    <property type="entry name" value="Mito_carr"/>
    <property type="match status" value="3"/>
</dbReference>
<keyword evidence="3 11" id="KW-0813">Transport</keyword>
<organism evidence="14 15">
    <name type="scientific">Talaromyces atroroseus</name>
    <dbReference type="NCBI Taxonomy" id="1441469"/>
    <lineage>
        <taxon>Eukaryota</taxon>
        <taxon>Fungi</taxon>
        <taxon>Dikarya</taxon>
        <taxon>Ascomycota</taxon>
        <taxon>Pezizomycotina</taxon>
        <taxon>Eurotiomycetes</taxon>
        <taxon>Eurotiomycetidae</taxon>
        <taxon>Eurotiales</taxon>
        <taxon>Trichocomaceae</taxon>
        <taxon>Talaromyces</taxon>
        <taxon>Talaromyces sect. Trachyspermi</taxon>
    </lineage>
</organism>
<dbReference type="PROSITE" id="PS50920">
    <property type="entry name" value="SOLCAR"/>
    <property type="match status" value="3"/>
</dbReference>
<comment type="subcellular location">
    <subcellularLocation>
        <location evidence="1">Mitochondrion inner membrane</location>
        <topology evidence="1">Multi-pass membrane protein</topology>
    </subcellularLocation>
</comment>
<sequence>MSSPTSVSQNTASVLMEDGHGRRDHAKKPKRDYKGFVAGVFSGIAKLSALLTNTIWLSLVVGHPFDTIKIRLQTSDKGRFKGPLDCVLQTVRKEGFGGMYKGATPPLVGWMVMDSVMLGSLTLYRRLLLENVFSNPEIRKSIPFISSQKDLHTLPSFGHGIAGIMAGCTVSFIAAPVEHVKARLQVQYAADKKQRMYSGPIDCTHKILRSHGIPGLFRGLCATLIFRSFFFFWWGSYDIITRMMQEKTNLSAPAINFWAGGISAQVFWITSYPSDVIKNRLMTDPLGGSHGDGERRFRRWKDAAIAVGREGGWRGYWRGFLPSFLRAFPANAMALVAFEGVMRWLP</sequence>
<gene>
    <name evidence="14" type="ORF">UA08_01734</name>
</gene>
<evidence type="ECO:0000256" key="5">
    <source>
        <dbReference type="ARBA" id="ARBA00022737"/>
    </source>
</evidence>
<evidence type="ECO:0000313" key="15">
    <source>
        <dbReference type="Proteomes" id="UP000214365"/>
    </source>
</evidence>
<dbReference type="Gene3D" id="1.50.40.10">
    <property type="entry name" value="Mitochondrial carrier domain"/>
    <property type="match status" value="1"/>
</dbReference>
<evidence type="ECO:0000256" key="11">
    <source>
        <dbReference type="RuleBase" id="RU000488"/>
    </source>
</evidence>
<keyword evidence="15" id="KW-1185">Reference proteome</keyword>
<dbReference type="AlphaFoldDB" id="A0A1Q5QBK8"/>
<dbReference type="PRINTS" id="PR00926">
    <property type="entry name" value="MITOCARRIER"/>
</dbReference>
<evidence type="ECO:0000256" key="7">
    <source>
        <dbReference type="ARBA" id="ARBA00022989"/>
    </source>
</evidence>
<evidence type="ECO:0000256" key="13">
    <source>
        <dbReference type="SAM" id="Phobius"/>
    </source>
</evidence>
<evidence type="ECO:0000256" key="9">
    <source>
        <dbReference type="ARBA" id="ARBA00023136"/>
    </source>
</evidence>
<dbReference type="InterPro" id="IPR023395">
    <property type="entry name" value="MCP_dom_sf"/>
</dbReference>
<evidence type="ECO:0000256" key="6">
    <source>
        <dbReference type="ARBA" id="ARBA00022792"/>
    </source>
</evidence>
<dbReference type="Proteomes" id="UP000214365">
    <property type="component" value="Unassembled WGS sequence"/>
</dbReference>
<dbReference type="InterPro" id="IPR002067">
    <property type="entry name" value="MCP"/>
</dbReference>
<dbReference type="RefSeq" id="XP_020123444.1">
    <property type="nucleotide sequence ID" value="XM_020261431.1"/>
</dbReference>
<evidence type="ECO:0000313" key="14">
    <source>
        <dbReference type="EMBL" id="OKL63323.1"/>
    </source>
</evidence>
<evidence type="ECO:0000256" key="10">
    <source>
        <dbReference type="PROSITE-ProRule" id="PRU00282"/>
    </source>
</evidence>
<feature type="repeat" description="Solcar" evidence="10">
    <location>
        <begin position="154"/>
        <end position="243"/>
    </location>
</feature>
<feature type="repeat" description="Solcar" evidence="10">
    <location>
        <begin position="251"/>
        <end position="344"/>
    </location>
</feature>
<evidence type="ECO:0000256" key="2">
    <source>
        <dbReference type="ARBA" id="ARBA00006375"/>
    </source>
</evidence>
<feature type="compositionally biased region" description="Polar residues" evidence="12">
    <location>
        <begin position="1"/>
        <end position="13"/>
    </location>
</feature>
<accession>A0A1Q5QBK8</accession>
<dbReference type="InterPro" id="IPR050567">
    <property type="entry name" value="Mitochondrial_Carrier"/>
</dbReference>
<dbReference type="SUPFAM" id="SSF103506">
    <property type="entry name" value="Mitochondrial carrier"/>
    <property type="match status" value="1"/>
</dbReference>
<keyword evidence="5" id="KW-0677">Repeat</keyword>